<dbReference type="GO" id="GO:0000774">
    <property type="term" value="F:adenyl-nucleotide exchange factor activity"/>
    <property type="evidence" value="ECO:0007669"/>
    <property type="project" value="InterPro"/>
</dbReference>
<reference evidence="8" key="1">
    <citation type="journal article" date="2015" name="Nature">
        <title>Complex archaea that bridge the gap between prokaryotes and eukaryotes.</title>
        <authorList>
            <person name="Spang A."/>
            <person name="Saw J.H."/>
            <person name="Jorgensen S.L."/>
            <person name="Zaremba-Niedzwiedzka K."/>
            <person name="Martijn J."/>
            <person name="Lind A.E."/>
            <person name="van Eijk R."/>
            <person name="Schleper C."/>
            <person name="Guy L."/>
            <person name="Ettema T.J."/>
        </authorList>
    </citation>
    <scope>NUCLEOTIDE SEQUENCE</scope>
</reference>
<dbReference type="Gene3D" id="3.90.20.20">
    <property type="match status" value="1"/>
</dbReference>
<keyword evidence="5" id="KW-0346">Stress response</keyword>
<evidence type="ECO:0000313" key="8">
    <source>
        <dbReference type="EMBL" id="KKL77972.1"/>
    </source>
</evidence>
<dbReference type="InterPro" id="IPR000740">
    <property type="entry name" value="GrpE"/>
</dbReference>
<dbReference type="GO" id="GO:0051082">
    <property type="term" value="F:unfolded protein binding"/>
    <property type="evidence" value="ECO:0007669"/>
    <property type="project" value="TreeGrafter"/>
</dbReference>
<evidence type="ECO:0000256" key="3">
    <source>
        <dbReference type="ARBA" id="ARBA00011738"/>
    </source>
</evidence>
<dbReference type="InterPro" id="IPR013805">
    <property type="entry name" value="GrpE_CC"/>
</dbReference>
<dbReference type="GO" id="GO:0051087">
    <property type="term" value="F:protein-folding chaperone binding"/>
    <property type="evidence" value="ECO:0007669"/>
    <property type="project" value="InterPro"/>
</dbReference>
<accession>A0A0F9HS59</accession>
<dbReference type="PRINTS" id="PR00773">
    <property type="entry name" value="GRPEPROTEIN"/>
</dbReference>
<protein>
    <recommendedName>
        <fullName evidence="9">HSP-70 cofactor</fullName>
    </recommendedName>
</protein>
<dbReference type="SUPFAM" id="SSF58014">
    <property type="entry name" value="Coiled-coil domain of nucleotide exchange factor GrpE"/>
    <property type="match status" value="1"/>
</dbReference>
<feature type="non-terminal residue" evidence="8">
    <location>
        <position position="195"/>
    </location>
</feature>
<dbReference type="AlphaFoldDB" id="A0A0F9HS59"/>
<dbReference type="GO" id="GO:0042803">
    <property type="term" value="F:protein homodimerization activity"/>
    <property type="evidence" value="ECO:0007669"/>
    <property type="project" value="InterPro"/>
</dbReference>
<evidence type="ECO:0000256" key="1">
    <source>
        <dbReference type="ARBA" id="ARBA00004496"/>
    </source>
</evidence>
<proteinExistence type="inferred from homology"/>
<evidence type="ECO:0000256" key="5">
    <source>
        <dbReference type="ARBA" id="ARBA00023016"/>
    </source>
</evidence>
<dbReference type="PANTHER" id="PTHR21237:SF23">
    <property type="entry name" value="GRPE PROTEIN HOMOLOG, MITOCHONDRIAL"/>
    <property type="match status" value="1"/>
</dbReference>
<keyword evidence="6" id="KW-0143">Chaperone</keyword>
<dbReference type="EMBL" id="LAZR01023596">
    <property type="protein sequence ID" value="KKL77972.1"/>
    <property type="molecule type" value="Genomic_DNA"/>
</dbReference>
<organism evidence="8">
    <name type="scientific">marine sediment metagenome</name>
    <dbReference type="NCBI Taxonomy" id="412755"/>
    <lineage>
        <taxon>unclassified sequences</taxon>
        <taxon>metagenomes</taxon>
        <taxon>ecological metagenomes</taxon>
    </lineage>
</organism>
<evidence type="ECO:0000256" key="7">
    <source>
        <dbReference type="SAM" id="MobiDB-lite"/>
    </source>
</evidence>
<sequence>MTKKRSDKRTDEPADLPVGDGAEGTEIDPAPRPAAEQAHPEDLQAQRDDLMARLQRVSADYLNYQKRVQRDISEARDFANADLIGELLAMLDDMERALQAARANHGEDDPLLTGMQLVYDKALDVLARHGLTPIDSVGQPFDPTCHEAMMQQPSSDHDSPAVLTELQRGYRLKGRVLRPARVIVSAPSDPEQAEP</sequence>
<dbReference type="PANTHER" id="PTHR21237">
    <property type="entry name" value="GRPE PROTEIN"/>
    <property type="match status" value="1"/>
</dbReference>
<dbReference type="InterPro" id="IPR009012">
    <property type="entry name" value="GrpE_head"/>
</dbReference>
<name>A0A0F9HS59_9ZZZZ</name>
<dbReference type="GO" id="GO:0006457">
    <property type="term" value="P:protein folding"/>
    <property type="evidence" value="ECO:0007669"/>
    <property type="project" value="InterPro"/>
</dbReference>
<evidence type="ECO:0008006" key="9">
    <source>
        <dbReference type="Google" id="ProtNLM"/>
    </source>
</evidence>
<comment type="subunit">
    <text evidence="3">Homodimer.</text>
</comment>
<dbReference type="GO" id="GO:0005737">
    <property type="term" value="C:cytoplasm"/>
    <property type="evidence" value="ECO:0007669"/>
    <property type="project" value="UniProtKB-SubCell"/>
</dbReference>
<evidence type="ECO:0000256" key="2">
    <source>
        <dbReference type="ARBA" id="ARBA00009054"/>
    </source>
</evidence>
<dbReference type="PROSITE" id="PS01071">
    <property type="entry name" value="GRPE"/>
    <property type="match status" value="1"/>
</dbReference>
<feature type="region of interest" description="Disordered" evidence="7">
    <location>
        <begin position="1"/>
        <end position="45"/>
    </location>
</feature>
<gene>
    <name evidence="8" type="ORF">LCGC14_2029560</name>
</gene>
<dbReference type="SUPFAM" id="SSF51064">
    <property type="entry name" value="Head domain of nucleotide exchange factor GrpE"/>
    <property type="match status" value="1"/>
</dbReference>
<keyword evidence="4" id="KW-0963">Cytoplasm</keyword>
<comment type="subcellular location">
    <subcellularLocation>
        <location evidence="1">Cytoplasm</location>
    </subcellularLocation>
</comment>
<comment type="caution">
    <text evidence="8">The sequence shown here is derived from an EMBL/GenBank/DDBJ whole genome shotgun (WGS) entry which is preliminary data.</text>
</comment>
<dbReference type="HAMAP" id="MF_01151">
    <property type="entry name" value="GrpE"/>
    <property type="match status" value="1"/>
</dbReference>
<dbReference type="CDD" id="cd00446">
    <property type="entry name" value="GrpE"/>
    <property type="match status" value="1"/>
</dbReference>
<dbReference type="Gene3D" id="2.30.22.10">
    <property type="entry name" value="Head domain of nucleotide exchange factor GrpE"/>
    <property type="match status" value="1"/>
</dbReference>
<dbReference type="Pfam" id="PF01025">
    <property type="entry name" value="GrpE"/>
    <property type="match status" value="1"/>
</dbReference>
<dbReference type="FunFam" id="2.30.22.10:FF:000001">
    <property type="entry name" value="Protein GrpE"/>
    <property type="match status" value="1"/>
</dbReference>
<evidence type="ECO:0000256" key="4">
    <source>
        <dbReference type="ARBA" id="ARBA00022490"/>
    </source>
</evidence>
<evidence type="ECO:0000256" key="6">
    <source>
        <dbReference type="ARBA" id="ARBA00023186"/>
    </source>
</evidence>
<comment type="similarity">
    <text evidence="2">Belongs to the GrpE family.</text>
</comment>
<dbReference type="NCBIfam" id="NF010738">
    <property type="entry name" value="PRK14140.1"/>
    <property type="match status" value="1"/>
</dbReference>